<feature type="region of interest" description="Disordered" evidence="1">
    <location>
        <begin position="179"/>
        <end position="228"/>
    </location>
</feature>
<feature type="compositionally biased region" description="Basic and acidic residues" evidence="1">
    <location>
        <begin position="100"/>
        <end position="124"/>
    </location>
</feature>
<gene>
    <name evidence="2" type="ORF">PC9H_003073</name>
</gene>
<feature type="region of interest" description="Disordered" evidence="1">
    <location>
        <begin position="75"/>
        <end position="124"/>
    </location>
</feature>
<feature type="compositionally biased region" description="Polar residues" evidence="1">
    <location>
        <begin position="330"/>
        <end position="345"/>
    </location>
</feature>
<evidence type="ECO:0000256" key="1">
    <source>
        <dbReference type="SAM" id="MobiDB-lite"/>
    </source>
</evidence>
<sequence length="608" mass="67192">MPPKKPTTLKEPVAAPTNITMVRASKRKAAEEPRIAAVPPPASKRRGRSKNTAEVPIEGEAIADEPPIAAIARMPRVDAVRRSPRPQRAGRNIDPTGKQAKAEKAAVKRAQKLEKANQRQLQKEKAEAAQDELVAMEVDESFTQTAERAHRVRRISDMVRPAQIESDGGEFAGLTEMVFSDDSDSSPEDDESTNAKTRIPTNVKKPAIRAQVAARKPSAKKRGTGKVAQPVASGLNAAWLANLGNNLPQVSPNRVVTAIDDEAADSTRPDFPPSPLKFNRNAANATIAKASQRNLQRTNTLVSVPMNVTMDPPTERKPNTRNVVKPASQHKVTANPQPRTHTSRTGIKHASASVTSDRAAKKETAGTGADSIFAMPKGTLLVSALPSIISFFRERYFSTIYSGLYASSKPFDDFMKGSPAFLELSRTAFKTIWPDVHYELEPDDTLYLIQWGPDSIIAWVSYFCKTYGSPIFYEKPVPRDGSWNPKDPNYEPPSGFLRSPAMIELGRRFLRDRDTAALDFGPPRGLFVLLLTSFEKAVRSHKTGQYVGTDFNEKTCGLWVKQYNKNFDSKSDEWWDRVLAPYCDTSDVEEDVEMSMLDEGRAMLPMSP</sequence>
<feature type="region of interest" description="Disordered" evidence="1">
    <location>
        <begin position="24"/>
        <end position="61"/>
    </location>
</feature>
<keyword evidence="3" id="KW-1185">Reference proteome</keyword>
<evidence type="ECO:0000313" key="2">
    <source>
        <dbReference type="EMBL" id="KAF7436244.1"/>
    </source>
</evidence>
<dbReference type="VEuPathDB" id="FungiDB:PC9H_003073"/>
<proteinExistence type="predicted"/>
<dbReference type="Proteomes" id="UP000623687">
    <property type="component" value="Unassembled WGS sequence"/>
</dbReference>
<dbReference type="RefSeq" id="XP_036634143.1">
    <property type="nucleotide sequence ID" value="XM_036772670.1"/>
</dbReference>
<dbReference type="OrthoDB" id="3070163at2759"/>
<accession>A0A8H7A0Q9</accession>
<dbReference type="GeneID" id="59372891"/>
<evidence type="ECO:0000313" key="3">
    <source>
        <dbReference type="Proteomes" id="UP000623687"/>
    </source>
</evidence>
<feature type="region of interest" description="Disordered" evidence="1">
    <location>
        <begin position="306"/>
        <end position="362"/>
    </location>
</feature>
<reference evidence="2" key="1">
    <citation type="submission" date="2019-07" db="EMBL/GenBank/DDBJ databases">
        <authorList>
            <person name="Palmer J.M."/>
        </authorList>
    </citation>
    <scope>NUCLEOTIDE SEQUENCE</scope>
    <source>
        <strain evidence="2">PC9</strain>
    </source>
</reference>
<organism evidence="2 3">
    <name type="scientific">Pleurotus ostreatus</name>
    <name type="common">Oyster mushroom</name>
    <name type="synonym">White-rot fungus</name>
    <dbReference type="NCBI Taxonomy" id="5322"/>
    <lineage>
        <taxon>Eukaryota</taxon>
        <taxon>Fungi</taxon>
        <taxon>Dikarya</taxon>
        <taxon>Basidiomycota</taxon>
        <taxon>Agaricomycotina</taxon>
        <taxon>Agaricomycetes</taxon>
        <taxon>Agaricomycetidae</taxon>
        <taxon>Agaricales</taxon>
        <taxon>Pleurotineae</taxon>
        <taxon>Pleurotaceae</taxon>
        <taxon>Pleurotus</taxon>
    </lineage>
</organism>
<feature type="compositionally biased region" description="Acidic residues" evidence="1">
    <location>
        <begin position="179"/>
        <end position="192"/>
    </location>
</feature>
<comment type="caution">
    <text evidence="2">The sequence shown here is derived from an EMBL/GenBank/DDBJ whole genome shotgun (WGS) entry which is preliminary data.</text>
</comment>
<protein>
    <submittedName>
        <fullName evidence="2">Uncharacterized protein</fullName>
    </submittedName>
</protein>
<dbReference type="EMBL" id="JACETU010000002">
    <property type="protein sequence ID" value="KAF7436244.1"/>
    <property type="molecule type" value="Genomic_DNA"/>
</dbReference>
<dbReference type="AlphaFoldDB" id="A0A8H7A0Q9"/>
<name>A0A8H7A0Q9_PLEOS</name>